<evidence type="ECO:0000313" key="2">
    <source>
        <dbReference type="Proteomes" id="UP001165960"/>
    </source>
</evidence>
<comment type="caution">
    <text evidence="1">The sequence shown here is derived from an EMBL/GenBank/DDBJ whole genome shotgun (WGS) entry which is preliminary data.</text>
</comment>
<sequence length="98" mass="10163">MASSREISLSFSKGAGKLGCYTFIGQELGGKLICAKIGLDVARAALAKPQAAAASFWLWATPIKGPWVPELVEALNSAPEVPGSNPVAFACLASIFLL</sequence>
<dbReference type="EMBL" id="QTSX02000011">
    <property type="protein sequence ID" value="KAJ9090246.1"/>
    <property type="molecule type" value="Genomic_DNA"/>
</dbReference>
<proteinExistence type="predicted"/>
<protein>
    <submittedName>
        <fullName evidence="1">Uncharacterized protein</fullName>
    </submittedName>
</protein>
<keyword evidence="2" id="KW-1185">Reference proteome</keyword>
<accession>A0ACC2UU21</accession>
<gene>
    <name evidence="1" type="ORF">DSO57_1004494</name>
</gene>
<dbReference type="Proteomes" id="UP001165960">
    <property type="component" value="Unassembled WGS sequence"/>
</dbReference>
<organism evidence="1 2">
    <name type="scientific">Entomophthora muscae</name>
    <dbReference type="NCBI Taxonomy" id="34485"/>
    <lineage>
        <taxon>Eukaryota</taxon>
        <taxon>Fungi</taxon>
        <taxon>Fungi incertae sedis</taxon>
        <taxon>Zoopagomycota</taxon>
        <taxon>Entomophthoromycotina</taxon>
        <taxon>Entomophthoromycetes</taxon>
        <taxon>Entomophthorales</taxon>
        <taxon>Entomophthoraceae</taxon>
        <taxon>Entomophthora</taxon>
    </lineage>
</organism>
<reference evidence="1" key="1">
    <citation type="submission" date="2022-04" db="EMBL/GenBank/DDBJ databases">
        <title>Genome of the entomopathogenic fungus Entomophthora muscae.</title>
        <authorList>
            <person name="Elya C."/>
            <person name="Lovett B.R."/>
            <person name="Lee E."/>
            <person name="Macias A.M."/>
            <person name="Hajek A.E."/>
            <person name="De Bivort B.L."/>
            <person name="Kasson M.T."/>
            <person name="De Fine Licht H.H."/>
            <person name="Stajich J.E."/>
        </authorList>
    </citation>
    <scope>NUCLEOTIDE SEQUENCE</scope>
    <source>
        <strain evidence="1">Berkeley</strain>
    </source>
</reference>
<evidence type="ECO:0000313" key="1">
    <source>
        <dbReference type="EMBL" id="KAJ9090246.1"/>
    </source>
</evidence>
<name>A0ACC2UU21_9FUNG</name>